<accession>A0A0E9PRB2</accession>
<dbReference type="AlphaFoldDB" id="A0A0E9PRB2"/>
<name>A0A0E9PRB2_ANGAN</name>
<evidence type="ECO:0000313" key="1">
    <source>
        <dbReference type="EMBL" id="JAH07049.1"/>
    </source>
</evidence>
<reference evidence="1" key="1">
    <citation type="submission" date="2014-11" db="EMBL/GenBank/DDBJ databases">
        <authorList>
            <person name="Amaro Gonzalez C."/>
        </authorList>
    </citation>
    <scope>NUCLEOTIDE SEQUENCE</scope>
</reference>
<reference evidence="1" key="2">
    <citation type="journal article" date="2015" name="Fish Shellfish Immunol.">
        <title>Early steps in the European eel (Anguilla anguilla)-Vibrio vulnificus interaction in the gills: Role of the RtxA13 toxin.</title>
        <authorList>
            <person name="Callol A."/>
            <person name="Pajuelo D."/>
            <person name="Ebbesson L."/>
            <person name="Teles M."/>
            <person name="MacKenzie S."/>
            <person name="Amaro C."/>
        </authorList>
    </citation>
    <scope>NUCLEOTIDE SEQUENCE</scope>
</reference>
<sequence>MHNNLEWWVKKWVHASWKQSDD</sequence>
<organism evidence="1">
    <name type="scientific">Anguilla anguilla</name>
    <name type="common">European freshwater eel</name>
    <name type="synonym">Muraena anguilla</name>
    <dbReference type="NCBI Taxonomy" id="7936"/>
    <lineage>
        <taxon>Eukaryota</taxon>
        <taxon>Metazoa</taxon>
        <taxon>Chordata</taxon>
        <taxon>Craniata</taxon>
        <taxon>Vertebrata</taxon>
        <taxon>Euteleostomi</taxon>
        <taxon>Actinopterygii</taxon>
        <taxon>Neopterygii</taxon>
        <taxon>Teleostei</taxon>
        <taxon>Anguilliformes</taxon>
        <taxon>Anguillidae</taxon>
        <taxon>Anguilla</taxon>
    </lineage>
</organism>
<protein>
    <submittedName>
        <fullName evidence="1">Uncharacterized protein</fullName>
    </submittedName>
</protein>
<dbReference type="EMBL" id="GBXM01101528">
    <property type="protein sequence ID" value="JAH07049.1"/>
    <property type="molecule type" value="Transcribed_RNA"/>
</dbReference>
<proteinExistence type="predicted"/>